<keyword evidence="12 13" id="KW-0472">Membrane</keyword>
<evidence type="ECO:0000313" key="15">
    <source>
        <dbReference type="EMBL" id="SSA45558.1"/>
    </source>
</evidence>
<dbReference type="GO" id="GO:0043682">
    <property type="term" value="F:P-type divalent copper transporter activity"/>
    <property type="evidence" value="ECO:0007669"/>
    <property type="project" value="TreeGrafter"/>
</dbReference>
<feature type="transmembrane region" description="Helical" evidence="13">
    <location>
        <begin position="589"/>
        <end position="608"/>
    </location>
</feature>
<dbReference type="SUPFAM" id="SSF81665">
    <property type="entry name" value="Calcium ATPase, transmembrane domain M"/>
    <property type="match status" value="1"/>
</dbReference>
<evidence type="ECO:0000256" key="5">
    <source>
        <dbReference type="ARBA" id="ARBA00022723"/>
    </source>
</evidence>
<keyword evidence="5 13" id="KW-0479">Metal-binding</keyword>
<evidence type="ECO:0000256" key="10">
    <source>
        <dbReference type="ARBA" id="ARBA00022989"/>
    </source>
</evidence>
<dbReference type="InterPro" id="IPR059000">
    <property type="entry name" value="ATPase_P-type_domA"/>
</dbReference>
<feature type="transmembrane region" description="Helical" evidence="13">
    <location>
        <begin position="73"/>
        <end position="94"/>
    </location>
</feature>
<dbReference type="PROSITE" id="PS00154">
    <property type="entry name" value="ATPASE_E1_E2"/>
    <property type="match status" value="1"/>
</dbReference>
<dbReference type="Gene3D" id="3.40.50.1000">
    <property type="entry name" value="HAD superfamily/HAD-like"/>
    <property type="match status" value="1"/>
</dbReference>
<dbReference type="Pfam" id="PF00122">
    <property type="entry name" value="E1-E2_ATPase"/>
    <property type="match status" value="1"/>
</dbReference>
<dbReference type="SUPFAM" id="SSF81653">
    <property type="entry name" value="Calcium ATPase, transduction domain A"/>
    <property type="match status" value="1"/>
</dbReference>
<dbReference type="PRINTS" id="PR00943">
    <property type="entry name" value="CUATPASE"/>
</dbReference>
<dbReference type="GO" id="GO:0005886">
    <property type="term" value="C:plasma membrane"/>
    <property type="evidence" value="ECO:0007669"/>
    <property type="project" value="UniProtKB-SubCell"/>
</dbReference>
<evidence type="ECO:0000256" key="6">
    <source>
        <dbReference type="ARBA" id="ARBA00022741"/>
    </source>
</evidence>
<dbReference type="GO" id="GO:0055070">
    <property type="term" value="P:copper ion homeostasis"/>
    <property type="evidence" value="ECO:0007669"/>
    <property type="project" value="TreeGrafter"/>
</dbReference>
<feature type="transmembrane region" description="Helical" evidence="13">
    <location>
        <begin position="100"/>
        <end position="117"/>
    </location>
</feature>
<evidence type="ECO:0000256" key="7">
    <source>
        <dbReference type="ARBA" id="ARBA00022796"/>
    </source>
</evidence>
<keyword evidence="10 13" id="KW-1133">Transmembrane helix</keyword>
<dbReference type="GO" id="GO:0016887">
    <property type="term" value="F:ATP hydrolysis activity"/>
    <property type="evidence" value="ECO:0007669"/>
    <property type="project" value="InterPro"/>
</dbReference>
<dbReference type="SFLD" id="SFLDG00002">
    <property type="entry name" value="C1.7:_P-type_atpase_like"/>
    <property type="match status" value="1"/>
</dbReference>
<dbReference type="SFLD" id="SFLDF00027">
    <property type="entry name" value="p-type_atpase"/>
    <property type="match status" value="1"/>
</dbReference>
<feature type="transmembrane region" description="Helical" evidence="13">
    <location>
        <begin position="251"/>
        <end position="273"/>
    </location>
</feature>
<keyword evidence="7" id="KW-0406">Ion transport</keyword>
<dbReference type="PANTHER" id="PTHR43520:SF8">
    <property type="entry name" value="P-TYPE CU(+) TRANSPORTER"/>
    <property type="match status" value="1"/>
</dbReference>
<feature type="transmembrane region" description="Helical" evidence="13">
    <location>
        <begin position="614"/>
        <end position="634"/>
    </location>
</feature>
<keyword evidence="11" id="KW-0186">Copper</keyword>
<sequence>MFRRLFWIMLALAVPTVLVNGMFADLLGYTLPDVPGVEWVSPVLGTVIYLWGGRPFLTGAVGELRSRKPGMMVLIGMAITVAFVASLGASLGLFSHELDFWWELALLVVIMLLGHWLEMRSLAQTSSALDSLAALLPDEAERVEGNQVVTVAPADLRLGDVVIVRPGGRVPADGEVIDGGADVDESMITGESRPVPRVVGDQVVAGTVATDNALRVRVSAVGQDTALAGIQRLVAEAQASSSRAQLLADKAAGWLFWYAVIAAAITAVVWVSFGVPQSALVRAITVLVIACPHALGLAIPLVVSISTERAARGGVLVKDRGALERMRVVDTVLFDKTGTLTKGEPALTGVTGTGGYENEELLRLAAAAEAESEHPLARAIVAAADHRGLQAPPAANFRAATAVGVHATVDGHEVQVGGPALLSQHGAEPLAATASWGQAGATVLHVIIDGQVAGAVALADEVREESRQAVEALHQLGIRVVMTTGDAEPVARAVAAELGIDQVFAQVRPEDKSEKVAQLQHEGRTVAMVGDGVNDAPALAQAEVGIAIGAGTDVAIASAGVILASDDPRSVLSVIQLSRAGYRKMKQNLWWAAGYNIAAVPLAAGVLAPVGFVLPMSVGAILMSLSTIVVALNAQLLRRLDLSPEASTATARGAPQVNPARTALTVTDATSP</sequence>
<keyword evidence="7" id="KW-0813">Transport</keyword>
<dbReference type="NCBIfam" id="TIGR01525">
    <property type="entry name" value="ATPase-IB_hvy"/>
    <property type="match status" value="1"/>
</dbReference>
<keyword evidence="4 13" id="KW-0812">Transmembrane</keyword>
<dbReference type="PRINTS" id="PR00119">
    <property type="entry name" value="CATATPASE"/>
</dbReference>
<dbReference type="NCBIfam" id="TIGR01494">
    <property type="entry name" value="ATPase_P-type"/>
    <property type="match status" value="1"/>
</dbReference>
<dbReference type="InterPro" id="IPR023299">
    <property type="entry name" value="ATPase_P-typ_cyto_dom_N"/>
</dbReference>
<dbReference type="InterPro" id="IPR027256">
    <property type="entry name" value="P-typ_ATPase_IB"/>
</dbReference>
<evidence type="ECO:0000313" key="16">
    <source>
        <dbReference type="Proteomes" id="UP000250222"/>
    </source>
</evidence>
<dbReference type="InterPro" id="IPR036412">
    <property type="entry name" value="HAD-like_sf"/>
</dbReference>
<dbReference type="NCBIfam" id="TIGR01511">
    <property type="entry name" value="ATPase-IB1_Cu"/>
    <property type="match status" value="1"/>
</dbReference>
<evidence type="ECO:0000259" key="14">
    <source>
        <dbReference type="Pfam" id="PF00122"/>
    </source>
</evidence>
<dbReference type="InterPro" id="IPR023214">
    <property type="entry name" value="HAD_sf"/>
</dbReference>
<evidence type="ECO:0000256" key="4">
    <source>
        <dbReference type="ARBA" id="ARBA00022692"/>
    </source>
</evidence>
<dbReference type="GO" id="GO:0005524">
    <property type="term" value="F:ATP binding"/>
    <property type="evidence" value="ECO:0007669"/>
    <property type="project" value="UniProtKB-UniRule"/>
</dbReference>
<evidence type="ECO:0000256" key="9">
    <source>
        <dbReference type="ARBA" id="ARBA00022967"/>
    </source>
</evidence>
<keyword evidence="8 13" id="KW-0067">ATP-binding</keyword>
<evidence type="ECO:0000256" key="8">
    <source>
        <dbReference type="ARBA" id="ARBA00022840"/>
    </source>
</evidence>
<keyword evidence="9" id="KW-1278">Translocase</keyword>
<dbReference type="GO" id="GO:0005507">
    <property type="term" value="F:copper ion binding"/>
    <property type="evidence" value="ECO:0007669"/>
    <property type="project" value="TreeGrafter"/>
</dbReference>
<dbReference type="PANTHER" id="PTHR43520">
    <property type="entry name" value="ATP7, ISOFORM B"/>
    <property type="match status" value="1"/>
</dbReference>
<keyword evidence="7" id="KW-0187">Copper transport</keyword>
<comment type="similarity">
    <text evidence="2 13">Belongs to the cation transport ATPase (P-type) (TC 3.A.3) family. Type IB subfamily.</text>
</comment>
<dbReference type="Gene3D" id="2.70.150.10">
    <property type="entry name" value="Calcium-transporting ATPase, cytoplasmic transduction domain A"/>
    <property type="match status" value="1"/>
</dbReference>
<reference evidence="15 16" key="1">
    <citation type="submission" date="2016-10" db="EMBL/GenBank/DDBJ databases">
        <authorList>
            <person name="Cai Z."/>
        </authorList>
    </citation>
    <scope>NUCLEOTIDE SEQUENCE [LARGE SCALE GENOMIC DNA]</scope>
    <source>
        <strain evidence="15 16">CGMCC 1.10826</strain>
    </source>
</reference>
<gene>
    <name evidence="15" type="ORF">SAMN05216184_11483</name>
</gene>
<dbReference type="InterPro" id="IPR023298">
    <property type="entry name" value="ATPase_P-typ_TM_dom_sf"/>
</dbReference>
<comment type="subcellular location">
    <subcellularLocation>
        <location evidence="1">Cell membrane</location>
        <topology evidence="1">Multi-pass membrane protein</topology>
    </subcellularLocation>
</comment>
<dbReference type="InterPro" id="IPR018303">
    <property type="entry name" value="ATPase_P-typ_P_site"/>
</dbReference>
<dbReference type="InterPro" id="IPR001757">
    <property type="entry name" value="P_typ_ATPase"/>
</dbReference>
<evidence type="ECO:0000256" key="2">
    <source>
        <dbReference type="ARBA" id="ARBA00006024"/>
    </source>
</evidence>
<dbReference type="SUPFAM" id="SSF56784">
    <property type="entry name" value="HAD-like"/>
    <property type="match status" value="1"/>
</dbReference>
<evidence type="ECO:0000256" key="3">
    <source>
        <dbReference type="ARBA" id="ARBA00022475"/>
    </source>
</evidence>
<accession>A0A2Y9AQF3</accession>
<dbReference type="NCBIfam" id="TIGR01512">
    <property type="entry name" value="ATPase-IB2_Cd"/>
    <property type="match status" value="1"/>
</dbReference>
<dbReference type="Proteomes" id="UP000250222">
    <property type="component" value="Unassembled WGS sequence"/>
</dbReference>
<evidence type="ECO:0000256" key="13">
    <source>
        <dbReference type="RuleBase" id="RU362081"/>
    </source>
</evidence>
<feature type="domain" description="P-type ATPase A" evidence="14">
    <location>
        <begin position="135"/>
        <end position="234"/>
    </location>
</feature>
<dbReference type="InterPro" id="IPR044492">
    <property type="entry name" value="P_typ_ATPase_HD_dom"/>
</dbReference>
<dbReference type="FunFam" id="2.70.150.10:FF:000020">
    <property type="entry name" value="Copper-exporting P-type ATPase A"/>
    <property type="match status" value="1"/>
</dbReference>
<evidence type="ECO:0000256" key="12">
    <source>
        <dbReference type="ARBA" id="ARBA00023136"/>
    </source>
</evidence>
<dbReference type="EMBL" id="UETB01000014">
    <property type="protein sequence ID" value="SSA45558.1"/>
    <property type="molecule type" value="Genomic_DNA"/>
</dbReference>
<dbReference type="SFLD" id="SFLDS00003">
    <property type="entry name" value="Haloacid_Dehalogenase"/>
    <property type="match status" value="1"/>
</dbReference>
<keyword evidence="16" id="KW-1185">Reference proteome</keyword>
<feature type="transmembrane region" description="Helical" evidence="13">
    <location>
        <begin position="279"/>
        <end position="303"/>
    </location>
</feature>
<keyword evidence="3 13" id="KW-1003">Cell membrane</keyword>
<dbReference type="AlphaFoldDB" id="A0A2Y9AQF3"/>
<proteinExistence type="inferred from homology"/>
<dbReference type="InterPro" id="IPR008250">
    <property type="entry name" value="ATPase_P-typ_transduc_dom_A_sf"/>
</dbReference>
<feature type="transmembrane region" description="Helical" evidence="13">
    <location>
        <begin position="40"/>
        <end position="61"/>
    </location>
</feature>
<dbReference type="Pfam" id="PF00702">
    <property type="entry name" value="Hydrolase"/>
    <property type="match status" value="1"/>
</dbReference>
<name>A0A2Y9AQF3_9MICO</name>
<evidence type="ECO:0000256" key="11">
    <source>
        <dbReference type="ARBA" id="ARBA00023008"/>
    </source>
</evidence>
<evidence type="ECO:0000256" key="1">
    <source>
        <dbReference type="ARBA" id="ARBA00004651"/>
    </source>
</evidence>
<dbReference type="Gene3D" id="3.40.1110.10">
    <property type="entry name" value="Calcium-transporting ATPase, cytoplasmic domain N"/>
    <property type="match status" value="1"/>
</dbReference>
<keyword evidence="6 13" id="KW-0547">Nucleotide-binding</keyword>
<protein>
    <submittedName>
        <fullName evidence="15">Cu2+-exporting ATPase</fullName>
    </submittedName>
</protein>
<organism evidence="15 16">
    <name type="scientific">Georgenia satyanarayanai</name>
    <dbReference type="NCBI Taxonomy" id="860221"/>
    <lineage>
        <taxon>Bacteria</taxon>
        <taxon>Bacillati</taxon>
        <taxon>Actinomycetota</taxon>
        <taxon>Actinomycetes</taxon>
        <taxon>Micrococcales</taxon>
        <taxon>Bogoriellaceae</taxon>
        <taxon>Georgenia</taxon>
    </lineage>
</organism>